<sequence length="71" mass="8093">MNLSYEYDIQEFSNLGLGCFASFFFDLLFLLGHRFSVLHNQQAVAQEFGIDVVHVSSSPSKQSFVLPYKLD</sequence>
<proteinExistence type="predicted"/>
<evidence type="ECO:0000313" key="3">
    <source>
        <dbReference type="Proteomes" id="UP001603857"/>
    </source>
</evidence>
<dbReference type="AlphaFoldDB" id="A0ABD1N4C1"/>
<keyword evidence="1" id="KW-0472">Membrane</keyword>
<feature type="transmembrane region" description="Helical" evidence="1">
    <location>
        <begin position="12"/>
        <end position="31"/>
    </location>
</feature>
<organism evidence="2 3">
    <name type="scientific">Flemingia macrophylla</name>
    <dbReference type="NCBI Taxonomy" id="520843"/>
    <lineage>
        <taxon>Eukaryota</taxon>
        <taxon>Viridiplantae</taxon>
        <taxon>Streptophyta</taxon>
        <taxon>Embryophyta</taxon>
        <taxon>Tracheophyta</taxon>
        <taxon>Spermatophyta</taxon>
        <taxon>Magnoliopsida</taxon>
        <taxon>eudicotyledons</taxon>
        <taxon>Gunneridae</taxon>
        <taxon>Pentapetalae</taxon>
        <taxon>rosids</taxon>
        <taxon>fabids</taxon>
        <taxon>Fabales</taxon>
        <taxon>Fabaceae</taxon>
        <taxon>Papilionoideae</taxon>
        <taxon>50 kb inversion clade</taxon>
        <taxon>NPAAA clade</taxon>
        <taxon>indigoferoid/millettioid clade</taxon>
        <taxon>Phaseoleae</taxon>
        <taxon>Flemingia</taxon>
    </lineage>
</organism>
<keyword evidence="1" id="KW-0812">Transmembrane</keyword>
<evidence type="ECO:0000313" key="2">
    <source>
        <dbReference type="EMBL" id="KAL2342924.1"/>
    </source>
</evidence>
<comment type="caution">
    <text evidence="2">The sequence shown here is derived from an EMBL/GenBank/DDBJ whole genome shotgun (WGS) entry which is preliminary data.</text>
</comment>
<dbReference type="EMBL" id="JBGMDY010000002">
    <property type="protein sequence ID" value="KAL2342924.1"/>
    <property type="molecule type" value="Genomic_DNA"/>
</dbReference>
<evidence type="ECO:0000256" key="1">
    <source>
        <dbReference type="SAM" id="Phobius"/>
    </source>
</evidence>
<accession>A0ABD1N4C1</accession>
<reference evidence="2 3" key="1">
    <citation type="submission" date="2024-08" db="EMBL/GenBank/DDBJ databases">
        <title>Insights into the chromosomal genome structure of Flemingia macrophylla.</title>
        <authorList>
            <person name="Ding Y."/>
            <person name="Zhao Y."/>
            <person name="Bi W."/>
            <person name="Wu M."/>
            <person name="Zhao G."/>
            <person name="Gong Y."/>
            <person name="Li W."/>
            <person name="Zhang P."/>
        </authorList>
    </citation>
    <scope>NUCLEOTIDE SEQUENCE [LARGE SCALE GENOMIC DNA]</scope>
    <source>
        <strain evidence="2">DYQJB</strain>
        <tissue evidence="2">Leaf</tissue>
    </source>
</reference>
<keyword evidence="3" id="KW-1185">Reference proteome</keyword>
<gene>
    <name evidence="2" type="ORF">Fmac_004209</name>
</gene>
<dbReference type="Proteomes" id="UP001603857">
    <property type="component" value="Unassembled WGS sequence"/>
</dbReference>
<keyword evidence="1" id="KW-1133">Transmembrane helix</keyword>
<protein>
    <submittedName>
        <fullName evidence="2">Uncharacterized protein</fullName>
    </submittedName>
</protein>
<name>A0ABD1N4C1_9FABA</name>